<feature type="region of interest" description="Disordered" evidence="2">
    <location>
        <begin position="510"/>
        <end position="555"/>
    </location>
</feature>
<dbReference type="AlphaFoldDB" id="A0ABD1DMQ0"/>
<dbReference type="Proteomes" id="UP001562425">
    <property type="component" value="Unassembled WGS sequence"/>
</dbReference>
<reference evidence="3 4" key="1">
    <citation type="submission" date="2024-05" db="EMBL/GenBank/DDBJ databases">
        <title>Culex pipiens pipiens assembly and annotation.</title>
        <authorList>
            <person name="Alout H."/>
            <person name="Durand T."/>
        </authorList>
    </citation>
    <scope>NUCLEOTIDE SEQUENCE [LARGE SCALE GENOMIC DNA]</scope>
    <source>
        <strain evidence="3">HA-2024</strain>
        <tissue evidence="3">Whole body</tissue>
    </source>
</reference>
<feature type="region of interest" description="Disordered" evidence="2">
    <location>
        <begin position="1"/>
        <end position="20"/>
    </location>
</feature>
<feature type="compositionally biased region" description="Acidic residues" evidence="2">
    <location>
        <begin position="161"/>
        <end position="186"/>
    </location>
</feature>
<protein>
    <submittedName>
        <fullName evidence="3">Uncharacterized protein</fullName>
    </submittedName>
</protein>
<comment type="caution">
    <text evidence="3">The sequence shown here is derived from an EMBL/GenBank/DDBJ whole genome shotgun (WGS) entry which is preliminary data.</text>
</comment>
<proteinExistence type="predicted"/>
<evidence type="ECO:0000256" key="1">
    <source>
        <dbReference type="SAM" id="Coils"/>
    </source>
</evidence>
<feature type="coiled-coil region" evidence="1">
    <location>
        <begin position="225"/>
        <end position="432"/>
    </location>
</feature>
<accession>A0ABD1DMQ0</accession>
<keyword evidence="1" id="KW-0175">Coiled coil</keyword>
<feature type="compositionally biased region" description="Polar residues" evidence="2">
    <location>
        <begin position="538"/>
        <end position="555"/>
    </location>
</feature>
<organism evidence="3 4">
    <name type="scientific">Culex pipiens pipiens</name>
    <name type="common">Northern house mosquito</name>
    <dbReference type="NCBI Taxonomy" id="38569"/>
    <lineage>
        <taxon>Eukaryota</taxon>
        <taxon>Metazoa</taxon>
        <taxon>Ecdysozoa</taxon>
        <taxon>Arthropoda</taxon>
        <taxon>Hexapoda</taxon>
        <taxon>Insecta</taxon>
        <taxon>Pterygota</taxon>
        <taxon>Neoptera</taxon>
        <taxon>Endopterygota</taxon>
        <taxon>Diptera</taxon>
        <taxon>Nematocera</taxon>
        <taxon>Culicoidea</taxon>
        <taxon>Culicidae</taxon>
        <taxon>Culicinae</taxon>
        <taxon>Culicini</taxon>
        <taxon>Culex</taxon>
        <taxon>Culex</taxon>
    </lineage>
</organism>
<sequence>MGNDQQQNGKRRPVSASPYAENYKVPMDMCQRHLINHRLMVSKLTRRELEDKYINLCDENFTMKKRAQEQDEQIKKLKVKLVRVSSESGRSKSRTDLTGQQSKLQDLEAQRRELREKLEALRKNQKKESREKRETYTKVRSQSARRLKESTTTRSSPSTSNEDDEVGYDEDRDQVSSSEEDQEQDESNSSKGEPSKPSKPCSGCQSLQAEKLANESEFVKMKLSIKFMHKEIQNEKEKNALLARQLEEKLSYEIMKRNAAENVEVINLTRQVEDMNRQIQRRQEEEKRAMDGELAKQGELEGQVRKEKDRNVHLFEECERLKKNIEKLRENMSEVEIERDFLKRQQENFTKIVDENKLLRYQLEELRKQNEELARQIEALREEEAVTRSAQKELLEKLKTLQQDNDTLSVLLEGLRTENETLAEEKTVLEHNLRSLDASPAKDGRATPLMGTKHVRISQIRRLPRVSMLQQNIIHQAPRTSNLALLLSNTYAQNLAKDFRSSHFWNPPTRDSIISSVPTTPEKRRISFQADESIPLDNPSSEARTTESSSPNTTDVHQNYAEYFGLKPDVQPPRMSMMPKNVQPPPSAALPEQRLAVVIRMVRWRDATLADLFAQKVQHFYVEFSFLNEKGHLLETQNSADLLAAGINRKPPLEYRFDYRIEFVLDGQRRQMLRDMLRPGGRDMVRFVVVHEQVEIRRCTEIGKFFHLRQTIQG</sequence>
<name>A0ABD1DMQ0_CULPP</name>
<gene>
    <name evidence="3" type="ORF">pipiens_006939</name>
</gene>
<dbReference type="EMBL" id="JBEHCU010005063">
    <property type="protein sequence ID" value="KAL1401035.1"/>
    <property type="molecule type" value="Genomic_DNA"/>
</dbReference>
<feature type="region of interest" description="Disordered" evidence="2">
    <location>
        <begin position="85"/>
        <end position="106"/>
    </location>
</feature>
<dbReference type="PANTHER" id="PTHR14240">
    <property type="entry name" value="RETINITIS PIGMENTOSA GTPASE REGULATOR-INTERACTING PROTEIN"/>
    <property type="match status" value="1"/>
</dbReference>
<evidence type="ECO:0000313" key="3">
    <source>
        <dbReference type="EMBL" id="KAL1401035.1"/>
    </source>
</evidence>
<dbReference type="PANTHER" id="PTHR14240:SF1">
    <property type="entry name" value="PROTEIN FANTOM-RELATED"/>
    <property type="match status" value="1"/>
</dbReference>
<keyword evidence="4" id="KW-1185">Reference proteome</keyword>
<feature type="compositionally biased region" description="Basic and acidic residues" evidence="2">
    <location>
        <begin position="120"/>
        <end position="137"/>
    </location>
</feature>
<evidence type="ECO:0000313" key="4">
    <source>
        <dbReference type="Proteomes" id="UP001562425"/>
    </source>
</evidence>
<feature type="region of interest" description="Disordered" evidence="2">
    <location>
        <begin position="120"/>
        <end position="205"/>
    </location>
</feature>
<dbReference type="InterPro" id="IPR031139">
    <property type="entry name" value="RPGRIP1_fam"/>
</dbReference>
<evidence type="ECO:0000256" key="2">
    <source>
        <dbReference type="SAM" id="MobiDB-lite"/>
    </source>
</evidence>